<accession>A0A4V3P4S7</accession>
<dbReference type="RefSeq" id="WP_135876945.1">
    <property type="nucleotide sequence ID" value="NZ_SRSO01000011.1"/>
</dbReference>
<protein>
    <submittedName>
        <fullName evidence="2">CcoQ/FixQ family Cbb3-type cytochrome c oxidase assembly chaperone</fullName>
    </submittedName>
</protein>
<comment type="caution">
    <text evidence="2">The sequence shown here is derived from an EMBL/GenBank/DDBJ whole genome shotgun (WGS) entry which is preliminary data.</text>
</comment>
<organism evidence="2 3">
    <name type="scientific">Flavivirga rizhaonensis</name>
    <dbReference type="NCBI Taxonomy" id="2559571"/>
    <lineage>
        <taxon>Bacteria</taxon>
        <taxon>Pseudomonadati</taxon>
        <taxon>Bacteroidota</taxon>
        <taxon>Flavobacteriia</taxon>
        <taxon>Flavobacteriales</taxon>
        <taxon>Flavobacteriaceae</taxon>
        <taxon>Flavivirga</taxon>
    </lineage>
</organism>
<name>A0A4V3P4S7_9FLAO</name>
<dbReference type="EMBL" id="SRSO01000011">
    <property type="protein sequence ID" value="TGV02654.1"/>
    <property type="molecule type" value="Genomic_DNA"/>
</dbReference>
<keyword evidence="1" id="KW-0812">Transmembrane</keyword>
<sequence>MLKFVKNHMESIIGIEIYPMISLLIFFIFFVALFWWVVTAKKDYIKTVSNIPLDNQNDDIS</sequence>
<keyword evidence="1" id="KW-1133">Transmembrane helix</keyword>
<feature type="transmembrane region" description="Helical" evidence="1">
    <location>
        <begin position="20"/>
        <end position="38"/>
    </location>
</feature>
<evidence type="ECO:0000313" key="3">
    <source>
        <dbReference type="Proteomes" id="UP000307602"/>
    </source>
</evidence>
<dbReference type="Proteomes" id="UP000307602">
    <property type="component" value="Unassembled WGS sequence"/>
</dbReference>
<reference evidence="2 3" key="1">
    <citation type="submission" date="2019-04" db="EMBL/GenBank/DDBJ databases">
        <authorList>
            <person name="Liu A."/>
        </authorList>
    </citation>
    <scope>NUCLEOTIDE SEQUENCE [LARGE SCALE GENOMIC DNA]</scope>
    <source>
        <strain evidence="2 3">RZ03</strain>
    </source>
</reference>
<gene>
    <name evidence="2" type="ORF">EM932_09450</name>
</gene>
<evidence type="ECO:0000256" key="1">
    <source>
        <dbReference type="SAM" id="Phobius"/>
    </source>
</evidence>
<evidence type="ECO:0000313" key="2">
    <source>
        <dbReference type="EMBL" id="TGV02654.1"/>
    </source>
</evidence>
<dbReference type="AlphaFoldDB" id="A0A4V3P4S7"/>
<proteinExistence type="predicted"/>
<keyword evidence="1" id="KW-0472">Membrane</keyword>
<keyword evidence="3" id="KW-1185">Reference proteome</keyword>